<dbReference type="PANTHER" id="PTHR38037">
    <property type="entry name" value="ZN_PROTEASE DOMAIN-CONTAINING PROTEIN"/>
    <property type="match status" value="1"/>
</dbReference>
<organism evidence="2 3">
    <name type="scientific">Frischella perrara</name>
    <dbReference type="NCBI Taxonomy" id="1267021"/>
    <lineage>
        <taxon>Bacteria</taxon>
        <taxon>Pseudomonadati</taxon>
        <taxon>Pseudomonadota</taxon>
        <taxon>Gammaproteobacteria</taxon>
        <taxon>Orbales</taxon>
        <taxon>Orbaceae</taxon>
        <taxon>Frischella</taxon>
    </lineage>
</organism>
<keyword evidence="3" id="KW-1185">Reference proteome</keyword>
<dbReference type="InterPro" id="IPR008503">
    <property type="entry name" value="Asp_endopeptidase"/>
</dbReference>
<dbReference type="PANTHER" id="PTHR38037:SF2">
    <property type="entry name" value="ATP-DEPENDENT ZINC PROTEASE DOMAIN-CONTAINING PROTEIN-RELATED"/>
    <property type="match status" value="1"/>
</dbReference>
<dbReference type="EMBL" id="CP009056">
    <property type="protein sequence ID" value="AJA45127.1"/>
    <property type="molecule type" value="Genomic_DNA"/>
</dbReference>
<dbReference type="KEGG" id="fpp:FPB0191_01307"/>
<dbReference type="Gene3D" id="2.40.70.10">
    <property type="entry name" value="Acid Proteases"/>
    <property type="match status" value="1"/>
</dbReference>
<evidence type="ECO:0000313" key="3">
    <source>
        <dbReference type="Proteomes" id="UP000030901"/>
    </source>
</evidence>
<dbReference type="STRING" id="1267021.FPB0191_01307"/>
<dbReference type="OrthoDB" id="8546610at2"/>
<sequence>MRLIGFIISLFLLSFPLSMNLQAKQNKSIYGLYEQVHIKELGNVAIKAKLDTGALTSSFSATNVAIFNKNGQPWVRFQPQVEGLNLPTIEKPLIRYSKIKTRNDDIRDDEDKSHTQRPVVKLNVCFDGQVHEIEVNLTDRSRFNYPLLIARTALVQFKAIVDPSLRYKAKSDCSL</sequence>
<dbReference type="Proteomes" id="UP000030901">
    <property type="component" value="Chromosome"/>
</dbReference>
<dbReference type="InterPro" id="IPR021109">
    <property type="entry name" value="Peptidase_aspartic_dom_sf"/>
</dbReference>
<dbReference type="RefSeq" id="WP_039104831.1">
    <property type="nucleotide sequence ID" value="NZ_CAMKYU010000004.1"/>
</dbReference>
<reference evidence="2 3" key="1">
    <citation type="journal article" date="2014" name="Appl. Environ. Microbiol.">
        <title>Gut symbionts from distinct hosts exhibit genotoxic activity via divergent colibactin biosynthetic pathways.</title>
        <authorList>
            <person name="Engel P."/>
            <person name="Vizcaino M.I."/>
            <person name="Crawford J.M."/>
        </authorList>
    </citation>
    <scope>NUCLEOTIDE SEQUENCE [LARGE SCALE GENOMIC DNA]</scope>
    <source>
        <strain evidence="2 3">PEB0191</strain>
    </source>
</reference>
<gene>
    <name evidence="2" type="ORF">FPB0191_01307</name>
</gene>
<evidence type="ECO:0000259" key="1">
    <source>
        <dbReference type="Pfam" id="PF05618"/>
    </source>
</evidence>
<dbReference type="AlphaFoldDB" id="A0A0A7S2Q5"/>
<protein>
    <submittedName>
        <fullName evidence="2">Uncharacterized protein conserved in archaea</fullName>
    </submittedName>
</protein>
<name>A0A0A7S2Q5_FRIPE</name>
<dbReference type="Pfam" id="PF05618">
    <property type="entry name" value="Zn_protease"/>
    <property type="match status" value="1"/>
</dbReference>
<accession>A0A0A7S2Q5</accession>
<dbReference type="SUPFAM" id="SSF50630">
    <property type="entry name" value="Acid proteases"/>
    <property type="match status" value="1"/>
</dbReference>
<dbReference type="HOGENOM" id="CLU_099424_0_0_6"/>
<proteinExistence type="predicted"/>
<evidence type="ECO:0000313" key="2">
    <source>
        <dbReference type="EMBL" id="AJA45127.1"/>
    </source>
</evidence>
<feature type="domain" description="Retropepsin-like aspartic endopeptidase" evidence="1">
    <location>
        <begin position="29"/>
        <end position="169"/>
    </location>
</feature>